<dbReference type="Gene3D" id="3.90.1150.10">
    <property type="entry name" value="Aspartate Aminotransferase, domain 1"/>
    <property type="match status" value="1"/>
</dbReference>
<sequence length="232" mass="26823">IVGNLSTLASYSFYIAHNIQAGEMGAIVTNDNEIIRLIRKIKANGRVCDCPICTRRFGYCKHEDNSLNSDNDPRFLHDLIGYNFKITEFPAALGLAQLKKIDKIIKKRQKNVKLLNEGLKKYDNILQLPIYSDDISYLAYPIILKYNNIINRKSLRQKLEENGVESRGFFPCIPTQQPAYNFLKNIYNNKLPNAEYLGKNALYIGCHQYLTDKDINYVIEIFEKIFKETDKI</sequence>
<reference evidence="1" key="1">
    <citation type="journal article" date="2014" name="Front. Microbiol.">
        <title>High frequency of phylogenetically diverse reductive dehalogenase-homologous genes in deep subseafloor sedimentary metagenomes.</title>
        <authorList>
            <person name="Kawai M."/>
            <person name="Futagami T."/>
            <person name="Toyoda A."/>
            <person name="Takaki Y."/>
            <person name="Nishi S."/>
            <person name="Hori S."/>
            <person name="Arai W."/>
            <person name="Tsubouchi T."/>
            <person name="Morono Y."/>
            <person name="Uchiyama I."/>
            <person name="Ito T."/>
            <person name="Fujiyama A."/>
            <person name="Inagaki F."/>
            <person name="Takami H."/>
        </authorList>
    </citation>
    <scope>NUCLEOTIDE SEQUENCE</scope>
    <source>
        <strain evidence="1">Expedition CK06-06</strain>
    </source>
</reference>
<dbReference type="InterPro" id="IPR015421">
    <property type="entry name" value="PyrdxlP-dep_Trfase_major"/>
</dbReference>
<evidence type="ECO:0008006" key="2">
    <source>
        <dbReference type="Google" id="ProtNLM"/>
    </source>
</evidence>
<dbReference type="GO" id="GO:0008483">
    <property type="term" value="F:transaminase activity"/>
    <property type="evidence" value="ECO:0007669"/>
    <property type="project" value="TreeGrafter"/>
</dbReference>
<proteinExistence type="predicted"/>
<dbReference type="GO" id="GO:0030170">
    <property type="term" value="F:pyridoxal phosphate binding"/>
    <property type="evidence" value="ECO:0007669"/>
    <property type="project" value="TreeGrafter"/>
</dbReference>
<dbReference type="InterPro" id="IPR015422">
    <property type="entry name" value="PyrdxlP-dep_Trfase_small"/>
</dbReference>
<dbReference type="InterPro" id="IPR015424">
    <property type="entry name" value="PyrdxlP-dep_Trfase"/>
</dbReference>
<dbReference type="PANTHER" id="PTHR30244:SF34">
    <property type="entry name" value="DTDP-4-AMINO-4,6-DIDEOXYGALACTOSE TRANSAMINASE"/>
    <property type="match status" value="1"/>
</dbReference>
<organism evidence="1">
    <name type="scientific">marine sediment metagenome</name>
    <dbReference type="NCBI Taxonomy" id="412755"/>
    <lineage>
        <taxon>unclassified sequences</taxon>
        <taxon>metagenomes</taxon>
        <taxon>ecological metagenomes</taxon>
    </lineage>
</organism>
<comment type="caution">
    <text evidence="1">The sequence shown here is derived from an EMBL/GenBank/DDBJ whole genome shotgun (WGS) entry which is preliminary data.</text>
</comment>
<name>X1A6M0_9ZZZZ</name>
<dbReference type="Pfam" id="PF01041">
    <property type="entry name" value="DegT_DnrJ_EryC1"/>
    <property type="match status" value="1"/>
</dbReference>
<dbReference type="Gene3D" id="3.40.640.10">
    <property type="entry name" value="Type I PLP-dependent aspartate aminotransferase-like (Major domain)"/>
    <property type="match status" value="1"/>
</dbReference>
<dbReference type="SUPFAM" id="SSF53383">
    <property type="entry name" value="PLP-dependent transferases"/>
    <property type="match status" value="1"/>
</dbReference>
<feature type="non-terminal residue" evidence="1">
    <location>
        <position position="1"/>
    </location>
</feature>
<dbReference type="GO" id="GO:0000271">
    <property type="term" value="P:polysaccharide biosynthetic process"/>
    <property type="evidence" value="ECO:0007669"/>
    <property type="project" value="TreeGrafter"/>
</dbReference>
<dbReference type="EMBL" id="BART01004066">
    <property type="protein sequence ID" value="GAG65812.1"/>
    <property type="molecule type" value="Genomic_DNA"/>
</dbReference>
<gene>
    <name evidence="1" type="ORF">S01H4_10556</name>
</gene>
<evidence type="ECO:0000313" key="1">
    <source>
        <dbReference type="EMBL" id="GAG65812.1"/>
    </source>
</evidence>
<protein>
    <recommendedName>
        <fullName evidence="2">DegT/DnrJ/EryC1/StrS aminotransferase family protein</fullName>
    </recommendedName>
</protein>
<dbReference type="PANTHER" id="PTHR30244">
    <property type="entry name" value="TRANSAMINASE"/>
    <property type="match status" value="1"/>
</dbReference>
<accession>X1A6M0</accession>
<dbReference type="InterPro" id="IPR000653">
    <property type="entry name" value="DegT/StrS_aminotransferase"/>
</dbReference>
<dbReference type="AlphaFoldDB" id="X1A6M0"/>